<dbReference type="Gene3D" id="3.30.160.60">
    <property type="entry name" value="Classic Zinc Finger"/>
    <property type="match status" value="2"/>
</dbReference>
<evidence type="ECO:0000313" key="11">
    <source>
        <dbReference type="EMBL" id="KAK5973984.1"/>
    </source>
</evidence>
<dbReference type="PROSITE" id="PS50157">
    <property type="entry name" value="ZINC_FINGER_C2H2_2"/>
    <property type="match status" value="4"/>
</dbReference>
<comment type="caution">
    <text evidence="11">The sequence shown here is derived from an EMBL/GenBank/DDBJ whole genome shotgun (WGS) entry which is preliminary data.</text>
</comment>
<dbReference type="Proteomes" id="UP001331761">
    <property type="component" value="Unassembled WGS sequence"/>
</dbReference>
<evidence type="ECO:0000256" key="9">
    <source>
        <dbReference type="SAM" id="Phobius"/>
    </source>
</evidence>
<name>A0AAN8J1A8_TRICO</name>
<feature type="region of interest" description="Disordered" evidence="8">
    <location>
        <begin position="117"/>
        <end position="139"/>
    </location>
</feature>
<keyword evidence="12" id="KW-1185">Reference proteome</keyword>
<comment type="subcellular location">
    <subcellularLocation>
        <location evidence="1">Nucleus</location>
    </subcellularLocation>
</comment>
<keyword evidence="9" id="KW-1133">Transmembrane helix</keyword>
<dbReference type="SUPFAM" id="SSF57667">
    <property type="entry name" value="beta-beta-alpha zinc fingers"/>
    <property type="match status" value="2"/>
</dbReference>
<evidence type="ECO:0000256" key="8">
    <source>
        <dbReference type="SAM" id="MobiDB-lite"/>
    </source>
</evidence>
<evidence type="ECO:0000256" key="3">
    <source>
        <dbReference type="ARBA" id="ARBA00022737"/>
    </source>
</evidence>
<evidence type="ECO:0000256" key="7">
    <source>
        <dbReference type="PROSITE-ProRule" id="PRU00042"/>
    </source>
</evidence>
<feature type="domain" description="C2H2-type" evidence="10">
    <location>
        <begin position="272"/>
        <end position="299"/>
    </location>
</feature>
<reference evidence="11 12" key="1">
    <citation type="submission" date="2019-10" db="EMBL/GenBank/DDBJ databases">
        <title>Assembly and Annotation for the nematode Trichostrongylus colubriformis.</title>
        <authorList>
            <person name="Martin J."/>
        </authorList>
    </citation>
    <scope>NUCLEOTIDE SEQUENCE [LARGE SCALE GENOMIC DNA]</scope>
    <source>
        <strain evidence="11">G859</strain>
        <tissue evidence="11">Whole worm</tissue>
    </source>
</reference>
<feature type="domain" description="C2H2-type" evidence="10">
    <location>
        <begin position="95"/>
        <end position="129"/>
    </location>
</feature>
<dbReference type="SMART" id="SM00355">
    <property type="entry name" value="ZnF_C2H2"/>
    <property type="match status" value="4"/>
</dbReference>
<dbReference type="PROSITE" id="PS00028">
    <property type="entry name" value="ZINC_FINGER_C2H2_1"/>
    <property type="match status" value="3"/>
</dbReference>
<dbReference type="GO" id="GO:0010468">
    <property type="term" value="P:regulation of gene expression"/>
    <property type="evidence" value="ECO:0007669"/>
    <property type="project" value="TreeGrafter"/>
</dbReference>
<feature type="region of interest" description="Disordered" evidence="8">
    <location>
        <begin position="23"/>
        <end position="45"/>
    </location>
</feature>
<dbReference type="InterPro" id="IPR013087">
    <property type="entry name" value="Znf_C2H2_type"/>
</dbReference>
<dbReference type="AlphaFoldDB" id="A0AAN8J1A8"/>
<proteinExistence type="predicted"/>
<dbReference type="GO" id="GO:0008270">
    <property type="term" value="F:zinc ion binding"/>
    <property type="evidence" value="ECO:0007669"/>
    <property type="project" value="UniProtKB-KW"/>
</dbReference>
<evidence type="ECO:0000313" key="12">
    <source>
        <dbReference type="Proteomes" id="UP001331761"/>
    </source>
</evidence>
<keyword evidence="4 7" id="KW-0863">Zinc-finger</keyword>
<protein>
    <submittedName>
        <fullName evidence="11">Zinc finger C2H2 type</fullName>
    </submittedName>
</protein>
<keyword evidence="2" id="KW-0479">Metal-binding</keyword>
<evidence type="ECO:0000259" key="10">
    <source>
        <dbReference type="PROSITE" id="PS50157"/>
    </source>
</evidence>
<accession>A0AAN8J1A8</accession>
<evidence type="ECO:0000256" key="5">
    <source>
        <dbReference type="ARBA" id="ARBA00022833"/>
    </source>
</evidence>
<dbReference type="PANTHER" id="PTHR16515">
    <property type="entry name" value="PR DOMAIN ZINC FINGER PROTEIN"/>
    <property type="match status" value="1"/>
</dbReference>
<keyword evidence="5" id="KW-0862">Zinc</keyword>
<gene>
    <name evidence="11" type="ORF">GCK32_004267</name>
</gene>
<keyword evidence="9" id="KW-0812">Transmembrane</keyword>
<dbReference type="EMBL" id="WIXE01014829">
    <property type="protein sequence ID" value="KAK5973984.1"/>
    <property type="molecule type" value="Genomic_DNA"/>
</dbReference>
<evidence type="ECO:0000256" key="4">
    <source>
        <dbReference type="ARBA" id="ARBA00022771"/>
    </source>
</evidence>
<organism evidence="11 12">
    <name type="scientific">Trichostrongylus colubriformis</name>
    <name type="common">Black scour worm</name>
    <dbReference type="NCBI Taxonomy" id="6319"/>
    <lineage>
        <taxon>Eukaryota</taxon>
        <taxon>Metazoa</taxon>
        <taxon>Ecdysozoa</taxon>
        <taxon>Nematoda</taxon>
        <taxon>Chromadorea</taxon>
        <taxon>Rhabditida</taxon>
        <taxon>Rhabditina</taxon>
        <taxon>Rhabditomorpha</taxon>
        <taxon>Strongyloidea</taxon>
        <taxon>Trichostrongylidae</taxon>
        <taxon>Trichostrongylus</taxon>
    </lineage>
</organism>
<feature type="compositionally biased region" description="Polar residues" evidence="8">
    <location>
        <begin position="29"/>
        <end position="39"/>
    </location>
</feature>
<feature type="domain" description="C2H2-type" evidence="10">
    <location>
        <begin position="242"/>
        <end position="269"/>
    </location>
</feature>
<keyword evidence="3" id="KW-0677">Repeat</keyword>
<dbReference type="PANTHER" id="PTHR16515:SF66">
    <property type="entry name" value="C2H2-TYPE DOMAIN-CONTAINING PROTEIN"/>
    <property type="match status" value="1"/>
</dbReference>
<feature type="transmembrane region" description="Helical" evidence="9">
    <location>
        <begin position="461"/>
        <end position="482"/>
    </location>
</feature>
<evidence type="ECO:0000256" key="2">
    <source>
        <dbReference type="ARBA" id="ARBA00022723"/>
    </source>
</evidence>
<evidence type="ECO:0000256" key="6">
    <source>
        <dbReference type="ARBA" id="ARBA00023242"/>
    </source>
</evidence>
<dbReference type="InterPro" id="IPR036236">
    <property type="entry name" value="Znf_C2H2_sf"/>
</dbReference>
<feature type="domain" description="C2H2-type" evidence="10">
    <location>
        <begin position="67"/>
        <end position="94"/>
    </location>
</feature>
<keyword evidence="9" id="KW-0472">Membrane</keyword>
<evidence type="ECO:0000256" key="1">
    <source>
        <dbReference type="ARBA" id="ARBA00004123"/>
    </source>
</evidence>
<dbReference type="InterPro" id="IPR050331">
    <property type="entry name" value="Zinc_finger"/>
</dbReference>
<keyword evidence="6" id="KW-0539">Nucleus</keyword>
<sequence>MTEFATVNFGFLQPSHETYNLSRREEDSGSSFASKTTQNEPPPPLPIVICPTEIDSINITLEKNQQCACKDCGKLFNSVWYLKQHAVKHSNDRPFKCKYCFKTYKFRSNLYQHKCPDRQKQLTHGNRRRGGLTLSPASRRLDSSQLLKSRVDTNTNSEEIVTYQLSLSDTEDNDLPITYGLVIHKLEEVSRKNEVTQQAQQPNSEGDDPVVAQKRRADCVRDQPLPQEEIDAYIARNKSKLHTCRKCRLTFPSEASLMRHSGAHSREDMFPYKCGCCRQAFECDQGLRRHSQVHADVGPRRCEECFGIFRSPLALRRHLDQCRQCCIAPVQNEIMVSVHSPCDAFSFIPSESEGLRLLSDEARRNRIGCYDELSQECHNAQFRSSLPLDVDPFYMFTSSKTYKEDDEDSGFRSRVNSVTQSSSPASSCALSTESVDSHSEVMVLDQPTVNNYFNLPNPVPLIVLLECGVLLVVVFVALPVNLSSSPFLDIFKIFFVVAFSLESKQFNLNYLSYEMVTAGHQSC</sequence>
<dbReference type="GO" id="GO:0005634">
    <property type="term" value="C:nucleus"/>
    <property type="evidence" value="ECO:0007669"/>
    <property type="project" value="UniProtKB-SubCell"/>
</dbReference>